<dbReference type="EMBL" id="CAJGYO010000001">
    <property type="protein sequence ID" value="CAD6201999.1"/>
    <property type="molecule type" value="Genomic_DNA"/>
</dbReference>
<organism evidence="1 2">
    <name type="scientific">Miscanthus lutarioriparius</name>
    <dbReference type="NCBI Taxonomy" id="422564"/>
    <lineage>
        <taxon>Eukaryota</taxon>
        <taxon>Viridiplantae</taxon>
        <taxon>Streptophyta</taxon>
        <taxon>Embryophyta</taxon>
        <taxon>Tracheophyta</taxon>
        <taxon>Spermatophyta</taxon>
        <taxon>Magnoliopsida</taxon>
        <taxon>Liliopsida</taxon>
        <taxon>Poales</taxon>
        <taxon>Poaceae</taxon>
        <taxon>PACMAD clade</taxon>
        <taxon>Panicoideae</taxon>
        <taxon>Andropogonodae</taxon>
        <taxon>Andropogoneae</taxon>
        <taxon>Saccharinae</taxon>
        <taxon>Miscanthus</taxon>
    </lineage>
</organism>
<proteinExistence type="predicted"/>
<gene>
    <name evidence="1" type="ORF">NCGR_LOCUS359</name>
</gene>
<dbReference type="AlphaFoldDB" id="A0A811MA57"/>
<dbReference type="Gene3D" id="1.20.5.190">
    <property type="match status" value="1"/>
</dbReference>
<evidence type="ECO:0000313" key="2">
    <source>
        <dbReference type="Proteomes" id="UP000604825"/>
    </source>
</evidence>
<reference evidence="1" key="1">
    <citation type="submission" date="2020-10" db="EMBL/GenBank/DDBJ databases">
        <authorList>
            <person name="Han B."/>
            <person name="Lu T."/>
            <person name="Zhao Q."/>
            <person name="Huang X."/>
            <person name="Zhao Y."/>
        </authorList>
    </citation>
    <scope>NUCLEOTIDE SEQUENCE</scope>
</reference>
<dbReference type="Proteomes" id="UP000604825">
    <property type="component" value="Unassembled WGS sequence"/>
</dbReference>
<protein>
    <submittedName>
        <fullName evidence="1">Uncharacterized protein</fullName>
    </submittedName>
</protein>
<comment type="caution">
    <text evidence="1">The sequence shown here is derived from an EMBL/GenBank/DDBJ whole genome shotgun (WGS) entry which is preliminary data.</text>
</comment>
<keyword evidence="2" id="KW-1185">Reference proteome</keyword>
<sequence length="113" mass="12163">MTLAGKMLTLQVSAAVRLQAATRGLLARRRVREMRDLQLIQPCTPRSSSKLRFAVRRTSISSAASGISGMRLPPRAAGMLFSLRAAVGEAHPSTSFSIESPPLFSVRCRPAAV</sequence>
<evidence type="ECO:0000313" key="1">
    <source>
        <dbReference type="EMBL" id="CAD6201999.1"/>
    </source>
</evidence>
<accession>A0A811MA57</accession>
<name>A0A811MA57_9POAL</name>
<dbReference type="PROSITE" id="PS50096">
    <property type="entry name" value="IQ"/>
    <property type="match status" value="1"/>
</dbReference>